<comment type="caution">
    <text evidence="1">The sequence shown here is derived from an EMBL/GenBank/DDBJ whole genome shotgun (WGS) entry which is preliminary data.</text>
</comment>
<keyword evidence="2" id="KW-1185">Reference proteome</keyword>
<evidence type="ECO:0000313" key="1">
    <source>
        <dbReference type="EMBL" id="KAJ3641866.1"/>
    </source>
</evidence>
<name>A0AA38HQW1_9CUCU</name>
<protein>
    <submittedName>
        <fullName evidence="1">Uncharacterized protein</fullName>
    </submittedName>
</protein>
<organism evidence="1 2">
    <name type="scientific">Zophobas morio</name>
    <dbReference type="NCBI Taxonomy" id="2755281"/>
    <lineage>
        <taxon>Eukaryota</taxon>
        <taxon>Metazoa</taxon>
        <taxon>Ecdysozoa</taxon>
        <taxon>Arthropoda</taxon>
        <taxon>Hexapoda</taxon>
        <taxon>Insecta</taxon>
        <taxon>Pterygota</taxon>
        <taxon>Neoptera</taxon>
        <taxon>Endopterygota</taxon>
        <taxon>Coleoptera</taxon>
        <taxon>Polyphaga</taxon>
        <taxon>Cucujiformia</taxon>
        <taxon>Tenebrionidae</taxon>
        <taxon>Zophobas</taxon>
    </lineage>
</organism>
<dbReference type="AlphaFoldDB" id="A0AA38HQW1"/>
<accession>A0AA38HQW1</accession>
<sequence length="244" mass="27967">MTLLDLEKAFDKMWINGLIVKMKKYDIGGNFITLTASYLKPSKKLTINVQYVTTKNTVRYSGPILTSFLWHCNLNYRKLLAAEAYCGTLNSFTIGCSHKNEPAVGALYLDTRLNFKQHVTNSVAKGNAAIRTLYPLLVKNNAVSIENKITIYKQIIRPLVWSHLFNCAMEPLEVVQNKCLRMALKVLRFTRVADLQEAADIPPIKKCIKDLATNFFLRNHDIKYIQNIINCKLPNIKHKLMHEH</sequence>
<dbReference type="EMBL" id="JALNTZ010000009">
    <property type="protein sequence ID" value="KAJ3641866.1"/>
    <property type="molecule type" value="Genomic_DNA"/>
</dbReference>
<reference evidence="1" key="1">
    <citation type="journal article" date="2023" name="G3 (Bethesda)">
        <title>Whole genome assemblies of Zophobas morio and Tenebrio molitor.</title>
        <authorList>
            <person name="Kaur S."/>
            <person name="Stinson S.A."/>
            <person name="diCenzo G.C."/>
        </authorList>
    </citation>
    <scope>NUCLEOTIDE SEQUENCE</scope>
    <source>
        <strain evidence="1">QUZm001</strain>
    </source>
</reference>
<gene>
    <name evidence="1" type="ORF">Zmor_028336</name>
</gene>
<proteinExistence type="predicted"/>
<evidence type="ECO:0000313" key="2">
    <source>
        <dbReference type="Proteomes" id="UP001168821"/>
    </source>
</evidence>
<dbReference type="Proteomes" id="UP001168821">
    <property type="component" value="Unassembled WGS sequence"/>
</dbReference>